<dbReference type="InterPro" id="IPR017452">
    <property type="entry name" value="GPCR_Rhodpsn_7TM"/>
</dbReference>
<keyword evidence="6 13" id="KW-1133">Transmembrane helix</keyword>
<evidence type="ECO:0000256" key="4">
    <source>
        <dbReference type="ARBA" id="ARBA00022606"/>
    </source>
</evidence>
<feature type="domain" description="G-protein coupled receptors family 1 profile" evidence="14">
    <location>
        <begin position="23"/>
        <end position="244"/>
    </location>
</feature>
<evidence type="ECO:0000259" key="14">
    <source>
        <dbReference type="PROSITE" id="PS50262"/>
    </source>
</evidence>
<reference evidence="15" key="3">
    <citation type="submission" date="2025-09" db="UniProtKB">
        <authorList>
            <consortium name="Ensembl"/>
        </authorList>
    </citation>
    <scope>IDENTIFICATION</scope>
</reference>
<dbReference type="SUPFAM" id="SSF81321">
    <property type="entry name" value="Family A G protein-coupled receptor-like"/>
    <property type="match status" value="1"/>
</dbReference>
<dbReference type="GO" id="GO:0016020">
    <property type="term" value="C:membrane"/>
    <property type="evidence" value="ECO:0007669"/>
    <property type="project" value="UniProtKB-SubCell"/>
</dbReference>
<feature type="transmembrane region" description="Helical" evidence="13">
    <location>
        <begin position="261"/>
        <end position="282"/>
    </location>
</feature>
<comment type="similarity">
    <text evidence="2 11">Belongs to the G-protein coupled receptor T2R family.</text>
</comment>
<dbReference type="InParanoid" id="H2ZX63"/>
<dbReference type="Ensembl" id="ENSLACT00000001998.1">
    <property type="protein sequence ID" value="ENSLACP00000001984.1"/>
    <property type="gene ID" value="ENSLACG00000001774.1"/>
</dbReference>
<name>H2ZX63_LATCH</name>
<keyword evidence="4 12" id="KW-0716">Sensory transduction</keyword>
<accession>H2ZX63</accession>
<feature type="transmembrane region" description="Helical" evidence="13">
    <location>
        <begin position="97"/>
        <end position="116"/>
    </location>
</feature>
<evidence type="ECO:0000313" key="16">
    <source>
        <dbReference type="Proteomes" id="UP000008672"/>
    </source>
</evidence>
<evidence type="ECO:0000256" key="5">
    <source>
        <dbReference type="ARBA" id="ARBA00022692"/>
    </source>
</evidence>
<evidence type="ECO:0000256" key="9">
    <source>
        <dbReference type="ARBA" id="ARBA00023170"/>
    </source>
</evidence>
<dbReference type="eggNOG" id="ENOG502S2SI">
    <property type="taxonomic scope" value="Eukaryota"/>
</dbReference>
<keyword evidence="5 12" id="KW-0812">Transmembrane</keyword>
<dbReference type="GO" id="GO:0004930">
    <property type="term" value="F:G protein-coupled receptor activity"/>
    <property type="evidence" value="ECO:0007669"/>
    <property type="project" value="UniProtKB-KW"/>
</dbReference>
<evidence type="ECO:0000256" key="11">
    <source>
        <dbReference type="RuleBase" id="RU004423"/>
    </source>
</evidence>
<dbReference type="EMBL" id="AFYH01263495">
    <property type="status" value="NOT_ANNOTATED_CDS"/>
    <property type="molecule type" value="Genomic_DNA"/>
</dbReference>
<dbReference type="GeneTree" id="ENSGT01150000286961"/>
<evidence type="ECO:0000256" key="13">
    <source>
        <dbReference type="SAM" id="Phobius"/>
    </source>
</evidence>
<comment type="subcellular location">
    <subcellularLocation>
        <location evidence="1 12">Membrane</location>
        <topology evidence="1 12">Multi-pass membrane protein</topology>
    </subcellularLocation>
</comment>
<dbReference type="HOGENOM" id="CLU_072337_0_0_1"/>
<evidence type="ECO:0000313" key="15">
    <source>
        <dbReference type="Ensembl" id="ENSLACP00000001984.1"/>
    </source>
</evidence>
<keyword evidence="8 12" id="KW-0472">Membrane</keyword>
<dbReference type="STRING" id="7897.ENSLACP00000001984"/>
<dbReference type="Pfam" id="PF05296">
    <property type="entry name" value="TAS2R"/>
    <property type="match status" value="1"/>
</dbReference>
<protein>
    <recommendedName>
        <fullName evidence="12">Taste receptor type 2</fullName>
    </recommendedName>
</protein>
<sequence>MANMFLILQLVAVFIVVSLSLLGSFFIVFANLIKFQSSGVLQTGDLIITCLALSNRLTDVGQVPWFLVYILNLCNNTGEDLYKAVDFFITFFNKPSSWFAAWLCLIYCVKIVKVNWRTFLKLDRRISSVVKVLIAVTMVGCLALSLPIIFFIQLQSNTTSISAQCKNYYINENSFYVYAAFLSFFTSFLPLAIMLASSMTIVTFLCKHSRKMTNNYNAISGSHGDGPAAVAKMITSLIVLYILCTGTVFALNNLVVLEGNVLVFIALSCSMYSAGCAMILIIGTVKLRKKCKGVCCRGNRTEKPKHA</sequence>
<dbReference type="Gene3D" id="1.20.1070.10">
    <property type="entry name" value="Rhodopsin 7-helix transmembrane proteins"/>
    <property type="match status" value="1"/>
</dbReference>
<evidence type="ECO:0000256" key="1">
    <source>
        <dbReference type="ARBA" id="ARBA00004141"/>
    </source>
</evidence>
<reference evidence="16" key="1">
    <citation type="submission" date="2011-08" db="EMBL/GenBank/DDBJ databases">
        <title>The draft genome of Latimeria chalumnae.</title>
        <authorList>
            <person name="Di Palma F."/>
            <person name="Alfoldi J."/>
            <person name="Johnson J."/>
            <person name="Berlin A."/>
            <person name="Gnerre S."/>
            <person name="Jaffe D."/>
            <person name="MacCallum I."/>
            <person name="Young S."/>
            <person name="Walker B.J."/>
            <person name="Lander E."/>
            <person name="Lindblad-Toh K."/>
        </authorList>
    </citation>
    <scope>NUCLEOTIDE SEQUENCE [LARGE SCALE GENOMIC DNA]</scope>
    <source>
        <strain evidence="16">Wild caught</strain>
    </source>
</reference>
<evidence type="ECO:0000256" key="8">
    <source>
        <dbReference type="ARBA" id="ARBA00023136"/>
    </source>
</evidence>
<organism evidence="15 16">
    <name type="scientific">Latimeria chalumnae</name>
    <name type="common">Coelacanth</name>
    <dbReference type="NCBI Taxonomy" id="7897"/>
    <lineage>
        <taxon>Eukaryota</taxon>
        <taxon>Metazoa</taxon>
        <taxon>Chordata</taxon>
        <taxon>Craniata</taxon>
        <taxon>Vertebrata</taxon>
        <taxon>Euteleostomi</taxon>
        <taxon>Coelacanthiformes</taxon>
        <taxon>Coelacanthidae</taxon>
        <taxon>Latimeria</taxon>
    </lineage>
</organism>
<dbReference type="PROSITE" id="PS50262">
    <property type="entry name" value="G_PROTEIN_RECEP_F1_2"/>
    <property type="match status" value="1"/>
</dbReference>
<evidence type="ECO:0000256" key="12">
    <source>
        <dbReference type="RuleBase" id="RU004424"/>
    </source>
</evidence>
<evidence type="ECO:0000256" key="6">
    <source>
        <dbReference type="ARBA" id="ARBA00022989"/>
    </source>
</evidence>
<proteinExistence type="inferred from homology"/>
<dbReference type="OMA" id="NCTEWIR"/>
<keyword evidence="16" id="KW-1185">Reference proteome</keyword>
<feature type="transmembrane region" description="Helical" evidence="13">
    <location>
        <begin position="237"/>
        <end position="255"/>
    </location>
</feature>
<evidence type="ECO:0000256" key="2">
    <source>
        <dbReference type="ARBA" id="ARBA00007376"/>
    </source>
</evidence>
<feature type="transmembrane region" description="Helical" evidence="13">
    <location>
        <begin position="175"/>
        <end position="206"/>
    </location>
</feature>
<reference evidence="15" key="2">
    <citation type="submission" date="2025-08" db="UniProtKB">
        <authorList>
            <consortium name="Ensembl"/>
        </authorList>
    </citation>
    <scope>IDENTIFICATION</scope>
</reference>
<evidence type="ECO:0000256" key="3">
    <source>
        <dbReference type="ARBA" id="ARBA00022480"/>
    </source>
</evidence>
<keyword evidence="7 12" id="KW-0297">G-protein coupled receptor</keyword>
<keyword evidence="9 12" id="KW-0675">Receptor</keyword>
<evidence type="ECO:0000256" key="7">
    <source>
        <dbReference type="ARBA" id="ARBA00023040"/>
    </source>
</evidence>
<keyword evidence="3 12" id="KW-0919">Taste</keyword>
<dbReference type="Proteomes" id="UP000008672">
    <property type="component" value="Unassembled WGS sequence"/>
</dbReference>
<feature type="transmembrane region" description="Helical" evidence="13">
    <location>
        <begin position="7"/>
        <end position="33"/>
    </location>
</feature>
<evidence type="ECO:0000256" key="10">
    <source>
        <dbReference type="ARBA" id="ARBA00023224"/>
    </source>
</evidence>
<dbReference type="GO" id="GO:0033038">
    <property type="term" value="F:bitter taste receptor activity"/>
    <property type="evidence" value="ECO:0007669"/>
    <property type="project" value="InterPro"/>
</dbReference>
<dbReference type="PANTHER" id="PTHR11394">
    <property type="entry name" value="TASTE RECEPTOR TYPE 2"/>
    <property type="match status" value="1"/>
</dbReference>
<feature type="transmembrane region" description="Helical" evidence="13">
    <location>
        <begin position="128"/>
        <end position="155"/>
    </location>
</feature>
<dbReference type="InterPro" id="IPR007960">
    <property type="entry name" value="TAS2R"/>
</dbReference>
<keyword evidence="10 12" id="KW-0807">Transducer</keyword>
<dbReference type="AlphaFoldDB" id="H2ZX63"/>